<evidence type="ECO:0000313" key="1">
    <source>
        <dbReference type="EMBL" id="VDP47308.1"/>
    </source>
</evidence>
<dbReference type="OrthoDB" id="5822258at2759"/>
<organism evidence="2 3">
    <name type="scientific">Heligmosomoides polygyrus</name>
    <name type="common">Parasitic roundworm</name>
    <dbReference type="NCBI Taxonomy" id="6339"/>
    <lineage>
        <taxon>Eukaryota</taxon>
        <taxon>Metazoa</taxon>
        <taxon>Ecdysozoa</taxon>
        <taxon>Nematoda</taxon>
        <taxon>Chromadorea</taxon>
        <taxon>Rhabditida</taxon>
        <taxon>Rhabditina</taxon>
        <taxon>Rhabditomorpha</taxon>
        <taxon>Strongyloidea</taxon>
        <taxon>Heligmosomidae</taxon>
        <taxon>Heligmosomoides</taxon>
    </lineage>
</organism>
<evidence type="ECO:0000313" key="2">
    <source>
        <dbReference type="Proteomes" id="UP000050761"/>
    </source>
</evidence>
<gene>
    <name evidence="1" type="ORF">HPBE_LOCUS24792</name>
</gene>
<dbReference type="WBParaSite" id="HPBE_0002479301-mRNA-1">
    <property type="protein sequence ID" value="HPBE_0002479301-mRNA-1"/>
    <property type="gene ID" value="HPBE_0002479301"/>
</dbReference>
<name>A0A183GQ23_HELPZ</name>
<reference evidence="1 2" key="1">
    <citation type="submission" date="2018-11" db="EMBL/GenBank/DDBJ databases">
        <authorList>
            <consortium name="Pathogen Informatics"/>
        </authorList>
    </citation>
    <scope>NUCLEOTIDE SEQUENCE [LARGE SCALE GENOMIC DNA]</scope>
</reference>
<dbReference type="EMBL" id="UZAH01036862">
    <property type="protein sequence ID" value="VDP47308.1"/>
    <property type="molecule type" value="Genomic_DNA"/>
</dbReference>
<protein>
    <submittedName>
        <fullName evidence="3">Macro domain-containing protein</fullName>
    </submittedName>
</protein>
<accession>A0A3P8EKM3</accession>
<sequence length="261" mass="29064">MLIGVDHTLNLRHRCGCGLFGQRAHVAIPSLQHQMARSKRVDDVFDLANVAAIAEQEFWGDERKEQELRKQSTYLTPYGLVVATDAHRHRCVDYAEAVEAAKGVRFEHTTPFDAPVLYDAGAYLTAAIGMLGQLQGAVTRSKPLTVFIVLPAAFGREHTDVACPDHVLAYVYMDWQNLAKKLVDIKITSSMIIVWPDELLEDIHMRRVLVGLEMHLQAGGTLMFLPHPYEDNNDAEWTHMGEVSIREIHDGAASELPGIGA</sequence>
<evidence type="ECO:0000313" key="3">
    <source>
        <dbReference type="WBParaSite" id="HPBE_0002479301-mRNA-1"/>
    </source>
</evidence>
<reference evidence="3" key="2">
    <citation type="submission" date="2019-09" db="UniProtKB">
        <authorList>
            <consortium name="WormBaseParasite"/>
        </authorList>
    </citation>
    <scope>IDENTIFICATION</scope>
</reference>
<keyword evidence="2" id="KW-1185">Reference proteome</keyword>
<dbReference type="Proteomes" id="UP000050761">
    <property type="component" value="Unassembled WGS sequence"/>
</dbReference>
<dbReference type="AlphaFoldDB" id="A0A183GQ23"/>
<accession>A0A183GQ23</accession>
<proteinExistence type="predicted"/>